<dbReference type="Pfam" id="PF01471">
    <property type="entry name" value="PG_binding_1"/>
    <property type="match status" value="11"/>
</dbReference>
<gene>
    <name evidence="4" type="ORF">ACFSUN_08820</name>
</gene>
<dbReference type="Gene3D" id="2.30.30.40">
    <property type="entry name" value="SH3 Domains"/>
    <property type="match status" value="2"/>
</dbReference>
<dbReference type="PANTHER" id="PTHR41533:SF1">
    <property type="entry name" value="L,D-TRANSPEPTIDASE YCBB-RELATED"/>
    <property type="match status" value="1"/>
</dbReference>
<dbReference type="Proteomes" id="UP001597451">
    <property type="component" value="Unassembled WGS sequence"/>
</dbReference>
<dbReference type="InterPro" id="IPR003646">
    <property type="entry name" value="SH3-like_bac-type"/>
</dbReference>
<protein>
    <submittedName>
        <fullName evidence="4">Peptidoglycan-binding protein</fullName>
    </submittedName>
</protein>
<evidence type="ECO:0000313" key="5">
    <source>
        <dbReference type="Proteomes" id="UP001597451"/>
    </source>
</evidence>
<feature type="compositionally biased region" description="Basic and acidic residues" evidence="1">
    <location>
        <begin position="78"/>
        <end position="112"/>
    </location>
</feature>
<dbReference type="InterPro" id="IPR036366">
    <property type="entry name" value="PGBDSf"/>
</dbReference>
<dbReference type="Pfam" id="PF08239">
    <property type="entry name" value="SH3_3"/>
    <property type="match status" value="2"/>
</dbReference>
<evidence type="ECO:0000256" key="1">
    <source>
        <dbReference type="SAM" id="MobiDB-lite"/>
    </source>
</evidence>
<dbReference type="InterPro" id="IPR002901">
    <property type="entry name" value="MGlyc_endo_b_GlcNAc-like_dom"/>
</dbReference>
<dbReference type="SMART" id="SM00287">
    <property type="entry name" value="SH3b"/>
    <property type="match status" value="2"/>
</dbReference>
<dbReference type="EMBL" id="JBHUMX010000021">
    <property type="protein sequence ID" value="MFD2628888.1"/>
    <property type="molecule type" value="Genomic_DNA"/>
</dbReference>
<dbReference type="InterPro" id="IPR002477">
    <property type="entry name" value="Peptidoglycan-bd-like"/>
</dbReference>
<name>A0ABW5PZZ8_9BACI</name>
<keyword evidence="2" id="KW-0732">Signal</keyword>
<evidence type="ECO:0000313" key="4">
    <source>
        <dbReference type="EMBL" id="MFD2628888.1"/>
    </source>
</evidence>
<sequence>MKSRNSLVAFVAVLSFFHFSPQTINAAEESVDAKEDNQEVVDEGTVSEKQDSTEEAVLEEEVTKEEDQTTEESSNSTEEQKPVQEKEAKEQPSEQQSSEEKSGEDANQKADTEAEDSAEEPKRAMMQQRAVEAPDVLEVGVSHPSVVVLKEKLNAIGFDGIRETEYYGNWTKTRVEDFQSNYGLPVTGVADSTTLEKLDEVYTSPFQYGKRHEDTVDLKEKLNRAGFGYITVTTYYGSFTKNQVAQFQEYVGLEPNGIADAYTRQKLDELLEAGYQEGDRHEAISDMKEKLNALGFGNILVTDYFGSFTTEKVTDFQNYYGLEVTGTANQETLNKLDTLMDTPFQYGGRDDAIIPMKEKLNALGFGYITVTNYYGAFTRSQVKEFQSYYGLVENGIADEPTRNKLDEVMSNSLKQGESYDDLPELKEKLNRLGFGHITVTNYYGNYTEKKVRDFQEAYGLVENGMIDPVTREKLEELSITGFQKGARHEGIVDLKEDLNRLGFGYITVTTYYGSYTEKRVKDFQRYYGLNVTGTADNSTFDKINELLSSSYQEGERHNDIIPLKEKLNWLDFGYITVTDYYGSYTEVKVKDFQRAYDLPASGIADEPTREKIDEVLADTFQKGNRHSKFVDLKQGLNRLGFDGISVTNYYGSFTERRVSEFQSYYGLQETGKANYETLNKLDELLETPFQEGERNKETSDMKEKLNSIGFGSILVSDLYGSYTAKKVRDFQDYYGLVVNGIADPVTLEKLDSVYGSPYQQGKRHDDMIGFKEDLNRLGFGHITVTTLFGSYTKQKVEEFQAHYGLIDNGIIDSVTEAKIKEIVNSPFQKGKTHSEIPAIKEKLNDLGYGTIQVTEYFGDFTEKVLKEFQRDYGLPVSGIADPVTLKTLEEAAASREVETVIRYDITLEEALNKQMSQLQQTDKYRNDPAYIHHNYVDITETGIITGSSVNVRTSPDLDNSSNVKYTLTNGTAVTILSTVNGDSYGGSKKWYRIRYNEEILYVHSSLADPNGLAAVTTSRVNIRSQASNTSHIYDTVPAGTVVNILEEGGTWHKISYNAWRNPTRADVEYYLDPSNNDRFQHLVLSESVEVSATELNRVLAGKGILAGKGQAFIDGGKQYGVNEIYLISHALLETGHGTSPLATGTEVGKDSSGNLRIVTTSNEDSLTDKKTVYNMFGINANDGDAHRLGAFKAYREGWTSPEKAIRGGAKFIGEDYIHNSYEQNTLYKMRWNPANPGYPQYATDIAWATKQVTNIKNMYDMLDNPLLKFNIVQYK</sequence>
<feature type="signal peptide" evidence="2">
    <location>
        <begin position="1"/>
        <end position="26"/>
    </location>
</feature>
<keyword evidence="5" id="KW-1185">Reference proteome</keyword>
<dbReference type="Gene3D" id="1.10.530.10">
    <property type="match status" value="1"/>
</dbReference>
<feature type="region of interest" description="Disordered" evidence="1">
    <location>
        <begin position="28"/>
        <end position="127"/>
    </location>
</feature>
<dbReference type="PROSITE" id="PS51781">
    <property type="entry name" value="SH3B"/>
    <property type="match status" value="1"/>
</dbReference>
<dbReference type="RefSeq" id="WP_379561643.1">
    <property type="nucleotide sequence ID" value="NZ_JBHUMX010000021.1"/>
</dbReference>
<feature type="chain" id="PRO_5046873663" evidence="2">
    <location>
        <begin position="27"/>
        <end position="1275"/>
    </location>
</feature>
<dbReference type="Gene3D" id="1.10.101.10">
    <property type="entry name" value="PGBD-like superfamily/PGBD"/>
    <property type="match status" value="11"/>
</dbReference>
<reference evidence="5" key="1">
    <citation type="journal article" date="2019" name="Int. J. Syst. Evol. Microbiol.">
        <title>The Global Catalogue of Microorganisms (GCM) 10K type strain sequencing project: providing services to taxonomists for standard genome sequencing and annotation.</title>
        <authorList>
            <consortium name="The Broad Institute Genomics Platform"/>
            <consortium name="The Broad Institute Genome Sequencing Center for Infectious Disease"/>
            <person name="Wu L."/>
            <person name="Ma J."/>
        </authorList>
    </citation>
    <scope>NUCLEOTIDE SEQUENCE [LARGE SCALE GENOMIC DNA]</scope>
    <source>
        <strain evidence="5">TISTR 1858</strain>
    </source>
</reference>
<evidence type="ECO:0000256" key="2">
    <source>
        <dbReference type="SAM" id="SignalP"/>
    </source>
</evidence>
<dbReference type="PANTHER" id="PTHR41533">
    <property type="entry name" value="L,D-TRANSPEPTIDASE HI_1667-RELATED"/>
    <property type="match status" value="1"/>
</dbReference>
<dbReference type="Pfam" id="PF01832">
    <property type="entry name" value="Glucosaminidase"/>
    <property type="match status" value="1"/>
</dbReference>
<accession>A0ABW5PZZ8</accession>
<evidence type="ECO:0000259" key="3">
    <source>
        <dbReference type="PROSITE" id="PS51781"/>
    </source>
</evidence>
<feature type="compositionally biased region" description="Acidic residues" evidence="1">
    <location>
        <begin position="53"/>
        <end position="70"/>
    </location>
</feature>
<feature type="domain" description="SH3b" evidence="3">
    <location>
        <begin position="939"/>
        <end position="1011"/>
    </location>
</feature>
<organism evidence="4 5">
    <name type="scientific">Oceanobacillus kapialis</name>
    <dbReference type="NCBI Taxonomy" id="481353"/>
    <lineage>
        <taxon>Bacteria</taxon>
        <taxon>Bacillati</taxon>
        <taxon>Bacillota</taxon>
        <taxon>Bacilli</taxon>
        <taxon>Bacillales</taxon>
        <taxon>Bacillaceae</taxon>
        <taxon>Oceanobacillus</taxon>
    </lineage>
</organism>
<comment type="caution">
    <text evidence="4">The sequence shown here is derived from an EMBL/GenBank/DDBJ whole genome shotgun (WGS) entry which is preliminary data.</text>
</comment>
<proteinExistence type="predicted"/>
<dbReference type="SMART" id="SM00047">
    <property type="entry name" value="LYZ2"/>
    <property type="match status" value="1"/>
</dbReference>
<dbReference type="InterPro" id="IPR052905">
    <property type="entry name" value="LD-transpeptidase_YkuD-like"/>
</dbReference>
<dbReference type="InterPro" id="IPR036365">
    <property type="entry name" value="PGBD-like_sf"/>
</dbReference>
<dbReference type="SUPFAM" id="SSF47090">
    <property type="entry name" value="PGBD-like"/>
    <property type="match status" value="11"/>
</dbReference>